<reference evidence="3" key="1">
    <citation type="journal article" date="2020" name="Nat. Commun.">
        <title>Genome sequence of the cluster root forming white lupin.</title>
        <authorList>
            <person name="Hufnagel B."/>
            <person name="Marques A."/>
            <person name="Soriano A."/>
            <person name="Marques L."/>
            <person name="Divol F."/>
            <person name="Doumas P."/>
            <person name="Sallet E."/>
            <person name="Mancinotti D."/>
            <person name="Carrere S."/>
            <person name="Marande W."/>
            <person name="Arribat S."/>
            <person name="Keller J."/>
            <person name="Huneau C."/>
            <person name="Blein T."/>
            <person name="Aime D."/>
            <person name="Laguerre M."/>
            <person name="Taylor J."/>
            <person name="Schubert V."/>
            <person name="Nelson M."/>
            <person name="Geu-Flores F."/>
            <person name="Crespi M."/>
            <person name="Gallardo-Guerrero K."/>
            <person name="Delaux P.-M."/>
            <person name="Salse J."/>
            <person name="Berges H."/>
            <person name="Guyot R."/>
            <person name="Gouzy J."/>
            <person name="Peret B."/>
        </authorList>
    </citation>
    <scope>NUCLEOTIDE SEQUENCE [LARGE SCALE GENOMIC DNA]</scope>
    <source>
        <strain evidence="3">cv. Amiga</strain>
    </source>
</reference>
<dbReference type="AlphaFoldDB" id="A0A6A4PEH1"/>
<proteinExistence type="predicted"/>
<gene>
    <name evidence="2" type="ORF">Lalb_Chr14g0363381</name>
</gene>
<evidence type="ECO:0000256" key="1">
    <source>
        <dbReference type="SAM" id="Phobius"/>
    </source>
</evidence>
<dbReference type="EMBL" id="WOCE01000014">
    <property type="protein sequence ID" value="KAE9599548.1"/>
    <property type="molecule type" value="Genomic_DNA"/>
</dbReference>
<name>A0A6A4PEH1_LUPAL</name>
<keyword evidence="1" id="KW-0472">Membrane</keyword>
<keyword evidence="1" id="KW-1133">Transmembrane helix</keyword>
<accession>A0A6A4PEH1</accession>
<feature type="transmembrane region" description="Helical" evidence="1">
    <location>
        <begin position="35"/>
        <end position="59"/>
    </location>
</feature>
<keyword evidence="3" id="KW-1185">Reference proteome</keyword>
<sequence length="60" mass="6796">MLVGPTFKIKDADVVYSYSICISTNHFSFLPLVLIVFYFSVFNVVCYLCPFLVSVPLLLV</sequence>
<protein>
    <submittedName>
        <fullName evidence="2">Uncharacterized protein</fullName>
    </submittedName>
</protein>
<evidence type="ECO:0000313" key="3">
    <source>
        <dbReference type="Proteomes" id="UP000447434"/>
    </source>
</evidence>
<keyword evidence="1" id="KW-0812">Transmembrane</keyword>
<organism evidence="2 3">
    <name type="scientific">Lupinus albus</name>
    <name type="common">White lupine</name>
    <name type="synonym">Lupinus termis</name>
    <dbReference type="NCBI Taxonomy" id="3870"/>
    <lineage>
        <taxon>Eukaryota</taxon>
        <taxon>Viridiplantae</taxon>
        <taxon>Streptophyta</taxon>
        <taxon>Embryophyta</taxon>
        <taxon>Tracheophyta</taxon>
        <taxon>Spermatophyta</taxon>
        <taxon>Magnoliopsida</taxon>
        <taxon>eudicotyledons</taxon>
        <taxon>Gunneridae</taxon>
        <taxon>Pentapetalae</taxon>
        <taxon>rosids</taxon>
        <taxon>fabids</taxon>
        <taxon>Fabales</taxon>
        <taxon>Fabaceae</taxon>
        <taxon>Papilionoideae</taxon>
        <taxon>50 kb inversion clade</taxon>
        <taxon>genistoids sensu lato</taxon>
        <taxon>core genistoids</taxon>
        <taxon>Genisteae</taxon>
        <taxon>Lupinus</taxon>
    </lineage>
</organism>
<dbReference type="Proteomes" id="UP000447434">
    <property type="component" value="Chromosome 14"/>
</dbReference>
<comment type="caution">
    <text evidence="2">The sequence shown here is derived from an EMBL/GenBank/DDBJ whole genome shotgun (WGS) entry which is preliminary data.</text>
</comment>
<evidence type="ECO:0000313" key="2">
    <source>
        <dbReference type="EMBL" id="KAE9599548.1"/>
    </source>
</evidence>